<keyword evidence="1" id="KW-1133">Transmembrane helix</keyword>
<name>G0QL53_ICHMU</name>
<sequence>MNLINQIPLIDPENRWALAKNLLRSLLLGSQYYDEVWRKTLDIYRVWFYEFLYSIVLYSIWVYDEFHKLGAIGDKQIQKRLQEGFKYSIYLIITGSNLIKI</sequence>
<dbReference type="Proteomes" id="UP000008983">
    <property type="component" value="Unassembled WGS sequence"/>
</dbReference>
<feature type="transmembrane region" description="Helical" evidence="1">
    <location>
        <begin position="46"/>
        <end position="63"/>
    </location>
</feature>
<keyword evidence="1" id="KW-0472">Membrane</keyword>
<gene>
    <name evidence="2" type="ORF">IMG5_025630</name>
</gene>
<keyword evidence="3" id="KW-1185">Reference proteome</keyword>
<dbReference type="RefSeq" id="XP_004039357.1">
    <property type="nucleotide sequence ID" value="XM_004039309.1"/>
</dbReference>
<dbReference type="GeneID" id="14910240"/>
<evidence type="ECO:0000313" key="2">
    <source>
        <dbReference type="EMBL" id="EGR34053.1"/>
    </source>
</evidence>
<protein>
    <submittedName>
        <fullName evidence="2">Uncharacterized protein</fullName>
    </submittedName>
</protein>
<proteinExistence type="predicted"/>
<reference evidence="2 3" key="1">
    <citation type="submission" date="2011-07" db="EMBL/GenBank/DDBJ databases">
        <authorList>
            <person name="Coyne R."/>
            <person name="Brami D."/>
            <person name="Johnson J."/>
            <person name="Hostetler J."/>
            <person name="Hannick L."/>
            <person name="Clark T."/>
            <person name="Cassidy-Hanley D."/>
            <person name="Inman J."/>
        </authorList>
    </citation>
    <scope>NUCLEOTIDE SEQUENCE [LARGE SCALE GENOMIC DNA]</scope>
    <source>
        <strain evidence="2 3">G5</strain>
    </source>
</reference>
<organism evidence="2 3">
    <name type="scientific">Ichthyophthirius multifiliis</name>
    <name type="common">White spot disease agent</name>
    <name type="synonym">Ich</name>
    <dbReference type="NCBI Taxonomy" id="5932"/>
    <lineage>
        <taxon>Eukaryota</taxon>
        <taxon>Sar</taxon>
        <taxon>Alveolata</taxon>
        <taxon>Ciliophora</taxon>
        <taxon>Intramacronucleata</taxon>
        <taxon>Oligohymenophorea</taxon>
        <taxon>Hymenostomatida</taxon>
        <taxon>Ophryoglenina</taxon>
        <taxon>Ichthyophthirius</taxon>
    </lineage>
</organism>
<accession>G0QL53</accession>
<evidence type="ECO:0000313" key="3">
    <source>
        <dbReference type="Proteomes" id="UP000008983"/>
    </source>
</evidence>
<evidence type="ECO:0000256" key="1">
    <source>
        <dbReference type="SAM" id="Phobius"/>
    </source>
</evidence>
<dbReference type="EMBL" id="GL983216">
    <property type="protein sequence ID" value="EGR34053.1"/>
    <property type="molecule type" value="Genomic_DNA"/>
</dbReference>
<dbReference type="AlphaFoldDB" id="G0QL53"/>
<dbReference type="InParanoid" id="G0QL53"/>
<keyword evidence="1" id="KW-0812">Transmembrane</keyword>